<dbReference type="PROSITE" id="PS50928">
    <property type="entry name" value="ABC_TM1"/>
    <property type="match status" value="1"/>
</dbReference>
<feature type="transmembrane region" description="Helical" evidence="7">
    <location>
        <begin position="249"/>
        <end position="274"/>
    </location>
</feature>
<feature type="transmembrane region" description="Helical" evidence="7">
    <location>
        <begin position="300"/>
        <end position="320"/>
    </location>
</feature>
<feature type="transmembrane region" description="Helical" evidence="7">
    <location>
        <begin position="124"/>
        <end position="148"/>
    </location>
</feature>
<evidence type="ECO:0000256" key="4">
    <source>
        <dbReference type="ARBA" id="ARBA00022692"/>
    </source>
</evidence>
<dbReference type="Pfam" id="PF00528">
    <property type="entry name" value="BPD_transp_1"/>
    <property type="match status" value="1"/>
</dbReference>
<dbReference type="InterPro" id="IPR035906">
    <property type="entry name" value="MetI-like_sf"/>
</dbReference>
<name>A0A6M1R280_9ACTN</name>
<evidence type="ECO:0000259" key="8">
    <source>
        <dbReference type="PROSITE" id="PS50928"/>
    </source>
</evidence>
<feature type="transmembrane region" description="Helical" evidence="7">
    <location>
        <begin position="155"/>
        <end position="175"/>
    </location>
</feature>
<sequence>MTVSEVLIKGGRDPEINPEPSSSEVAGRSPMRIAMDRLRSDKVAMVCAGIVLVFVLIAIFAPLLCKLFGVEVRAGDPVTDTDSFNYPVIGPPNYGFTWEAPLGLEPNSGNDLLAEWFYGARTSLLVATVATIVSTIVGVVLGLIAGYSRGWGDRLVTFATDLFLTLPFLLVAIAVSPMLVERWKENPAMLDNASLIALIVILSVFGWMGLARLIRGEVVSLREREFIEAARVLGMPTHRILFRELLPNLVAPIVVSFSLSLPATIAAEATLAYLGVGVTGRPSWGQTILRAQNWFDEYPLFLYAPIVGIVVLVFALNLLGDAIRDAFDPKSFR</sequence>
<dbReference type="GO" id="GO:0055085">
    <property type="term" value="P:transmembrane transport"/>
    <property type="evidence" value="ECO:0007669"/>
    <property type="project" value="InterPro"/>
</dbReference>
<organism evidence="9 10">
    <name type="scientific">Nocardioides turkmenicus</name>
    <dbReference type="NCBI Taxonomy" id="2711220"/>
    <lineage>
        <taxon>Bacteria</taxon>
        <taxon>Bacillati</taxon>
        <taxon>Actinomycetota</taxon>
        <taxon>Actinomycetes</taxon>
        <taxon>Propionibacteriales</taxon>
        <taxon>Nocardioidaceae</taxon>
        <taxon>Nocardioides</taxon>
    </lineage>
</organism>
<dbReference type="InterPro" id="IPR050366">
    <property type="entry name" value="BP-dependent_transpt_permease"/>
</dbReference>
<feature type="domain" description="ABC transmembrane type-1" evidence="8">
    <location>
        <begin position="120"/>
        <end position="320"/>
    </location>
</feature>
<reference evidence="9 10" key="1">
    <citation type="submission" date="2020-02" db="EMBL/GenBank/DDBJ databases">
        <title>Whole-genome analyses of novel actinobacteria.</title>
        <authorList>
            <person name="Sahin N."/>
        </authorList>
    </citation>
    <scope>NUCLEOTIDE SEQUENCE [LARGE SCALE GENOMIC DNA]</scope>
    <source>
        <strain evidence="9 10">KC13</strain>
    </source>
</reference>
<dbReference type="EMBL" id="JAALAA010000010">
    <property type="protein sequence ID" value="NGN93822.1"/>
    <property type="molecule type" value="Genomic_DNA"/>
</dbReference>
<proteinExistence type="inferred from homology"/>
<evidence type="ECO:0000313" key="9">
    <source>
        <dbReference type="EMBL" id="NGN93822.1"/>
    </source>
</evidence>
<feature type="transmembrane region" description="Helical" evidence="7">
    <location>
        <begin position="195"/>
        <end position="214"/>
    </location>
</feature>
<dbReference type="Proteomes" id="UP000483261">
    <property type="component" value="Unassembled WGS sequence"/>
</dbReference>
<dbReference type="SUPFAM" id="SSF161098">
    <property type="entry name" value="MetI-like"/>
    <property type="match status" value="1"/>
</dbReference>
<accession>A0A6M1R280</accession>
<evidence type="ECO:0000256" key="1">
    <source>
        <dbReference type="ARBA" id="ARBA00004651"/>
    </source>
</evidence>
<evidence type="ECO:0000256" key="5">
    <source>
        <dbReference type="ARBA" id="ARBA00022989"/>
    </source>
</evidence>
<dbReference type="AlphaFoldDB" id="A0A6M1R280"/>
<dbReference type="PANTHER" id="PTHR43386:SF1">
    <property type="entry name" value="D,D-DIPEPTIDE TRANSPORT SYSTEM PERMEASE PROTEIN DDPC-RELATED"/>
    <property type="match status" value="1"/>
</dbReference>
<dbReference type="Gene3D" id="1.10.3720.10">
    <property type="entry name" value="MetI-like"/>
    <property type="match status" value="1"/>
</dbReference>
<keyword evidence="4 7" id="KW-0812">Transmembrane</keyword>
<protein>
    <submittedName>
        <fullName evidence="9">ABC transporter permease</fullName>
    </submittedName>
</protein>
<dbReference type="PANTHER" id="PTHR43386">
    <property type="entry name" value="OLIGOPEPTIDE TRANSPORT SYSTEM PERMEASE PROTEIN APPC"/>
    <property type="match status" value="1"/>
</dbReference>
<dbReference type="CDD" id="cd06261">
    <property type="entry name" value="TM_PBP2"/>
    <property type="match status" value="1"/>
</dbReference>
<dbReference type="InterPro" id="IPR025966">
    <property type="entry name" value="OppC_N"/>
</dbReference>
<keyword evidence="5 7" id="KW-1133">Transmembrane helix</keyword>
<keyword evidence="10" id="KW-1185">Reference proteome</keyword>
<evidence type="ECO:0000256" key="2">
    <source>
        <dbReference type="ARBA" id="ARBA00022448"/>
    </source>
</evidence>
<comment type="subcellular location">
    <subcellularLocation>
        <location evidence="1 7">Cell membrane</location>
        <topology evidence="1 7">Multi-pass membrane protein</topology>
    </subcellularLocation>
</comment>
<dbReference type="GO" id="GO:0005886">
    <property type="term" value="C:plasma membrane"/>
    <property type="evidence" value="ECO:0007669"/>
    <property type="project" value="UniProtKB-SubCell"/>
</dbReference>
<evidence type="ECO:0000256" key="6">
    <source>
        <dbReference type="ARBA" id="ARBA00023136"/>
    </source>
</evidence>
<keyword evidence="3" id="KW-1003">Cell membrane</keyword>
<keyword evidence="6 7" id="KW-0472">Membrane</keyword>
<gene>
    <name evidence="9" type="ORF">G5C66_13845</name>
</gene>
<evidence type="ECO:0000313" key="10">
    <source>
        <dbReference type="Proteomes" id="UP000483261"/>
    </source>
</evidence>
<evidence type="ECO:0000256" key="7">
    <source>
        <dbReference type="RuleBase" id="RU363032"/>
    </source>
</evidence>
<keyword evidence="2 7" id="KW-0813">Transport</keyword>
<dbReference type="InterPro" id="IPR000515">
    <property type="entry name" value="MetI-like"/>
</dbReference>
<evidence type="ECO:0000256" key="3">
    <source>
        <dbReference type="ARBA" id="ARBA00022475"/>
    </source>
</evidence>
<feature type="transmembrane region" description="Helical" evidence="7">
    <location>
        <begin position="43"/>
        <end position="64"/>
    </location>
</feature>
<dbReference type="Pfam" id="PF12911">
    <property type="entry name" value="OppC_N"/>
    <property type="match status" value="1"/>
</dbReference>
<comment type="caution">
    <text evidence="9">The sequence shown here is derived from an EMBL/GenBank/DDBJ whole genome shotgun (WGS) entry which is preliminary data.</text>
</comment>
<comment type="similarity">
    <text evidence="7">Belongs to the binding-protein-dependent transport system permease family.</text>
</comment>
<dbReference type="RefSeq" id="WP_165111543.1">
    <property type="nucleotide sequence ID" value="NZ_JAALAA010000010.1"/>
</dbReference>